<reference evidence="2 3" key="1">
    <citation type="journal article" date="2014" name="Genome Biol. Evol.">
        <title>The secreted proteins of Achlya hypogyna and Thraustotheca clavata identify the ancestral oomycete secretome and reveal gene acquisitions by horizontal gene transfer.</title>
        <authorList>
            <person name="Misner I."/>
            <person name="Blouin N."/>
            <person name="Leonard G."/>
            <person name="Richards T.A."/>
            <person name="Lane C.E."/>
        </authorList>
    </citation>
    <scope>NUCLEOTIDE SEQUENCE [LARGE SCALE GENOMIC DNA]</scope>
    <source>
        <strain evidence="2 3">ATCC 34112</strain>
    </source>
</reference>
<evidence type="ECO:0000313" key="3">
    <source>
        <dbReference type="Proteomes" id="UP000243217"/>
    </source>
</evidence>
<feature type="domain" description="Helicase-associated" evidence="1">
    <location>
        <begin position="239"/>
        <end position="312"/>
    </location>
</feature>
<dbReference type="OrthoDB" id="70932at2759"/>
<dbReference type="AlphaFoldDB" id="A0A1V9ZZ79"/>
<organism evidence="2 3">
    <name type="scientific">Thraustotheca clavata</name>
    <dbReference type="NCBI Taxonomy" id="74557"/>
    <lineage>
        <taxon>Eukaryota</taxon>
        <taxon>Sar</taxon>
        <taxon>Stramenopiles</taxon>
        <taxon>Oomycota</taxon>
        <taxon>Saprolegniomycetes</taxon>
        <taxon>Saprolegniales</taxon>
        <taxon>Achlyaceae</taxon>
        <taxon>Thraustotheca</taxon>
    </lineage>
</organism>
<dbReference type="Pfam" id="PF03457">
    <property type="entry name" value="HA"/>
    <property type="match status" value="2"/>
</dbReference>
<dbReference type="PANTHER" id="PTHR37066:SF1">
    <property type="entry name" value="LNS2_PITP DOMAIN-CONTAINING PROTEIN"/>
    <property type="match status" value="1"/>
</dbReference>
<accession>A0A1V9ZZ79</accession>
<dbReference type="PANTHER" id="PTHR37066">
    <property type="entry name" value="HELICASE-ASSOCIATED"/>
    <property type="match status" value="1"/>
</dbReference>
<comment type="caution">
    <text evidence="2">The sequence shown here is derived from an EMBL/GenBank/DDBJ whole genome shotgun (WGS) entry which is preliminary data.</text>
</comment>
<evidence type="ECO:0000259" key="1">
    <source>
        <dbReference type="Pfam" id="PF03457"/>
    </source>
</evidence>
<name>A0A1V9ZZ79_9STRA</name>
<dbReference type="STRING" id="74557.A0A1V9ZZ79"/>
<dbReference type="Proteomes" id="UP000243217">
    <property type="component" value="Unassembled WGS sequence"/>
</dbReference>
<feature type="domain" description="Helicase-associated" evidence="1">
    <location>
        <begin position="163"/>
        <end position="233"/>
    </location>
</feature>
<dbReference type="Gene3D" id="6.10.140.530">
    <property type="match status" value="1"/>
</dbReference>
<keyword evidence="3" id="KW-1185">Reference proteome</keyword>
<dbReference type="EMBL" id="JNBS01001009">
    <property type="protein sequence ID" value="OQS03070.1"/>
    <property type="molecule type" value="Genomic_DNA"/>
</dbReference>
<protein>
    <recommendedName>
        <fullName evidence="1">Helicase-associated domain-containing protein</fullName>
    </recommendedName>
</protein>
<gene>
    <name evidence="2" type="ORF">THRCLA_21246</name>
</gene>
<proteinExistence type="predicted"/>
<dbReference type="InterPro" id="IPR005114">
    <property type="entry name" value="Helicase_assoc"/>
</dbReference>
<sequence>MGQRRVFQAFFGDIVAVARCLREKAAPPPPKLPLPGSFHVPHDVQWPEHLRGQILDITKLRRMFKKNQVPESIFNELNALGFVWDVSSFNHTTRLEALKAYKNIHGHLVVPRQFIVPENDQRWPRDTWGWQLGKLVHNIRFGNVKIDKKAVDDIGFVWDPMQNNWELNLKALKQYKALHGHVCVPQRFVVPVNEKNQWPDRNMENIPLGRFVNSLRLRELTKEKQKELDDIGFVSNAIEYEWERKIQALRQYKRIFNHLVVPKSFVIPANSQWQKPLHGLKLGEIVRSIRNSPVADSNIPSRQREELDEIGFVWDPLSDHWDTVMLAIKIYQQNYGHLRIPTKFIVPKGEEWPKETWFLHLGSAVTQLRHRFEDMSSSADQSDMLAMLVTLLEEYRLELSTFFKLAGVDELHFRTVSMAQLTPDSVHELFEKLTVLRHHFHQNAEVTWKEFKTQRTIRD</sequence>
<evidence type="ECO:0000313" key="2">
    <source>
        <dbReference type="EMBL" id="OQS03070.1"/>
    </source>
</evidence>